<gene>
    <name evidence="2" type="ORF">C922_05586</name>
</gene>
<accession>W6ZXM4</accession>
<feature type="compositionally biased region" description="Basic and acidic residues" evidence="1">
    <location>
        <begin position="20"/>
        <end position="30"/>
    </location>
</feature>
<evidence type="ECO:0000313" key="3">
    <source>
        <dbReference type="Proteomes" id="UP000030640"/>
    </source>
</evidence>
<evidence type="ECO:0000313" key="2">
    <source>
        <dbReference type="EMBL" id="EUD64033.1"/>
    </source>
</evidence>
<dbReference type="EMBL" id="KI965563">
    <property type="protein sequence ID" value="EUD64033.1"/>
    <property type="molecule type" value="Genomic_DNA"/>
</dbReference>
<dbReference type="RefSeq" id="XP_008819379.1">
    <property type="nucleotide sequence ID" value="XM_008821157.1"/>
</dbReference>
<dbReference type="GeneID" id="20040860"/>
<keyword evidence="3" id="KW-1185">Reference proteome</keyword>
<evidence type="ECO:0000256" key="1">
    <source>
        <dbReference type="SAM" id="MobiDB-lite"/>
    </source>
</evidence>
<dbReference type="VEuPathDB" id="PlasmoDB:C922_05586"/>
<feature type="region of interest" description="Disordered" evidence="1">
    <location>
        <begin position="20"/>
        <end position="135"/>
    </location>
</feature>
<organism evidence="2 3">
    <name type="scientific">Plasmodium inui San Antonio 1</name>
    <dbReference type="NCBI Taxonomy" id="1237626"/>
    <lineage>
        <taxon>Eukaryota</taxon>
        <taxon>Sar</taxon>
        <taxon>Alveolata</taxon>
        <taxon>Apicomplexa</taxon>
        <taxon>Aconoidasida</taxon>
        <taxon>Haemosporida</taxon>
        <taxon>Plasmodiidae</taxon>
        <taxon>Plasmodium</taxon>
        <taxon>Plasmodium (Plasmodium)</taxon>
    </lineage>
</organism>
<proteinExistence type="predicted"/>
<feature type="compositionally biased region" description="Basic and acidic residues" evidence="1">
    <location>
        <begin position="46"/>
        <end position="69"/>
    </location>
</feature>
<protein>
    <submittedName>
        <fullName evidence="2">Uncharacterized protein</fullName>
    </submittedName>
</protein>
<feature type="compositionally biased region" description="Basic residues" evidence="1">
    <location>
        <begin position="31"/>
        <end position="45"/>
    </location>
</feature>
<dbReference type="AlphaFoldDB" id="W6ZXM4"/>
<name>W6ZXM4_9APIC</name>
<sequence length="135" mass="16174">MLNQRSVKIKWKYKPEFFQRQTSGRDDKQHQKIKGRLQQRKKPRILGKEALRDTRESDWKKKKRDEGTSRKGSSRVELNPNNKRPNIQKEHIIQIWEENKTRKRKSLAPTNIRGRGNIYEPGERTLDKAGKKKKE</sequence>
<feature type="compositionally biased region" description="Basic and acidic residues" evidence="1">
    <location>
        <begin position="87"/>
        <end position="100"/>
    </location>
</feature>
<reference evidence="2 3" key="1">
    <citation type="submission" date="2013-02" db="EMBL/GenBank/DDBJ databases">
        <title>The Genome Sequence of Plasmodium inui San Antonio 1.</title>
        <authorList>
            <consortium name="The Broad Institute Genome Sequencing Platform"/>
            <consortium name="The Broad Institute Genome Sequencing Center for Infectious Disease"/>
            <person name="Neafsey D."/>
            <person name="Cheeseman I."/>
            <person name="Volkman S."/>
            <person name="Adams J."/>
            <person name="Walker B."/>
            <person name="Young S.K."/>
            <person name="Zeng Q."/>
            <person name="Gargeya S."/>
            <person name="Fitzgerald M."/>
            <person name="Haas B."/>
            <person name="Abouelleil A."/>
            <person name="Alvarado L."/>
            <person name="Arachchi H.M."/>
            <person name="Berlin A.M."/>
            <person name="Chapman S.B."/>
            <person name="Dewar J."/>
            <person name="Goldberg J."/>
            <person name="Griggs A."/>
            <person name="Gujja S."/>
            <person name="Hansen M."/>
            <person name="Howarth C."/>
            <person name="Imamovic A."/>
            <person name="Larimer J."/>
            <person name="McCowan C."/>
            <person name="Murphy C."/>
            <person name="Neiman D."/>
            <person name="Pearson M."/>
            <person name="Priest M."/>
            <person name="Roberts A."/>
            <person name="Saif S."/>
            <person name="Shea T."/>
            <person name="Sisk P."/>
            <person name="Sykes S."/>
            <person name="Wortman J."/>
            <person name="Nusbaum C."/>
            <person name="Birren B."/>
        </authorList>
    </citation>
    <scope>NUCLEOTIDE SEQUENCE [LARGE SCALE GENOMIC DNA]</scope>
    <source>
        <strain evidence="2 3">San Antonio 1</strain>
    </source>
</reference>
<dbReference type="Proteomes" id="UP000030640">
    <property type="component" value="Unassembled WGS sequence"/>
</dbReference>